<organism evidence="6 7">
    <name type="scientific">Thorsellia anophelis DSM 18579</name>
    <dbReference type="NCBI Taxonomy" id="1123402"/>
    <lineage>
        <taxon>Bacteria</taxon>
        <taxon>Pseudomonadati</taxon>
        <taxon>Pseudomonadota</taxon>
        <taxon>Gammaproteobacteria</taxon>
        <taxon>Enterobacterales</taxon>
        <taxon>Thorselliaceae</taxon>
        <taxon>Thorsellia</taxon>
    </lineage>
</organism>
<evidence type="ECO:0000256" key="3">
    <source>
        <dbReference type="ARBA" id="ARBA00022448"/>
    </source>
</evidence>
<dbReference type="OrthoDB" id="9769319at2"/>
<reference evidence="7" key="1">
    <citation type="submission" date="2016-10" db="EMBL/GenBank/DDBJ databases">
        <authorList>
            <person name="Varghese N."/>
            <person name="Submissions S."/>
        </authorList>
    </citation>
    <scope>NUCLEOTIDE SEQUENCE [LARGE SCALE GENOMIC DNA]</scope>
    <source>
        <strain evidence="7">DSM 18579</strain>
    </source>
</reference>
<dbReference type="AlphaFoldDB" id="A0A1I0CKT0"/>
<dbReference type="RefSeq" id="WP_093319548.1">
    <property type="nucleotide sequence ID" value="NZ_FOHV01000011.1"/>
</dbReference>
<dbReference type="GO" id="GO:0019808">
    <property type="term" value="F:polyamine binding"/>
    <property type="evidence" value="ECO:0007669"/>
    <property type="project" value="InterPro"/>
</dbReference>
<dbReference type="EMBL" id="FOHV01000011">
    <property type="protein sequence ID" value="SET19794.1"/>
    <property type="molecule type" value="Genomic_DNA"/>
</dbReference>
<dbReference type="CDD" id="cd13659">
    <property type="entry name" value="PBP2_PotF"/>
    <property type="match status" value="1"/>
</dbReference>
<dbReference type="Proteomes" id="UP000242642">
    <property type="component" value="Unassembled WGS sequence"/>
</dbReference>
<dbReference type="PANTHER" id="PTHR30222:SF18">
    <property type="entry name" value="BIFUNCTIONAL POLYHYDROXYBUTYRATE SYNTHASE _ ABC TRANSPORTER PERIPLASMIC BINDING PROTEIN-RELATED"/>
    <property type="match status" value="1"/>
</dbReference>
<dbReference type="Gene3D" id="3.40.190.10">
    <property type="entry name" value="Periplasmic binding protein-like II"/>
    <property type="match status" value="2"/>
</dbReference>
<dbReference type="Pfam" id="PF13416">
    <property type="entry name" value="SBP_bac_8"/>
    <property type="match status" value="1"/>
</dbReference>
<dbReference type="STRING" id="1123402.SAMN02583745_01645"/>
<dbReference type="GO" id="GO:0030313">
    <property type="term" value="C:cell envelope"/>
    <property type="evidence" value="ECO:0007669"/>
    <property type="project" value="UniProtKB-ARBA"/>
</dbReference>
<gene>
    <name evidence="6" type="ORF">SAMN02583745_01645</name>
</gene>
<dbReference type="PRINTS" id="PR00909">
    <property type="entry name" value="SPERMDNBNDNG"/>
</dbReference>
<dbReference type="GO" id="GO:0015846">
    <property type="term" value="P:polyamine transport"/>
    <property type="evidence" value="ECO:0007669"/>
    <property type="project" value="InterPro"/>
</dbReference>
<evidence type="ECO:0000256" key="5">
    <source>
        <dbReference type="ARBA" id="ARBA00022764"/>
    </source>
</evidence>
<evidence type="ECO:0000256" key="1">
    <source>
        <dbReference type="ARBA" id="ARBA00004418"/>
    </source>
</evidence>
<sequence length="426" mass="47692">MLQSFRFVLKTTSLTRSFSRLNTQTLLSNSYHTLDGFNILNKVNKSKSLKCIRIKHRFSTSIISVALLAALGISHSAFAEDANKEQRVLNIYNWSDYIAPNTISDFEAKTGIKVVYDVFDSNELLESKLMAGNTGFDLVVPTSNFLAKQIEIGVYQPIDKSKLIQYENLDPKMLELLAKDDPDNTYSFPYMWATSGLGFNKAKMTEIFGDKLPTDSWALIFDEENAKKLQSCGITWLNDPTEMFSVALNYLGLDPNSTNPDDYKKASELLAKVRPYVRYLHSSSYISDLANGDVCVSVGYGGDIYQSAARAQEANNGVSIGYSVPKEGTVASFDVFAIPKDAKNIDEAYEFLNYLLEPKVIADISNYVFYANANLKATEFMDTALTEDKNIYPPDEVKAKIFSLTVKDPKVERAITRAWTDVLTTK</sequence>
<dbReference type="InterPro" id="IPR006059">
    <property type="entry name" value="SBP"/>
</dbReference>
<protein>
    <submittedName>
        <fullName evidence="6">Putrescine transport system substrate-binding protein</fullName>
    </submittedName>
</protein>
<comment type="subcellular location">
    <subcellularLocation>
        <location evidence="1">Periplasm</location>
    </subcellularLocation>
</comment>
<dbReference type="PANTHER" id="PTHR30222">
    <property type="entry name" value="SPERMIDINE/PUTRESCINE-BINDING PERIPLASMIC PROTEIN"/>
    <property type="match status" value="1"/>
</dbReference>
<keyword evidence="4" id="KW-0732">Signal</keyword>
<dbReference type="GO" id="GO:0042597">
    <property type="term" value="C:periplasmic space"/>
    <property type="evidence" value="ECO:0007669"/>
    <property type="project" value="UniProtKB-SubCell"/>
</dbReference>
<dbReference type="SUPFAM" id="SSF53850">
    <property type="entry name" value="Periplasmic binding protein-like II"/>
    <property type="match status" value="1"/>
</dbReference>
<evidence type="ECO:0000313" key="6">
    <source>
        <dbReference type="EMBL" id="SET19794.1"/>
    </source>
</evidence>
<proteinExistence type="inferred from homology"/>
<name>A0A1I0CKT0_9GAMM</name>
<accession>A0A1I0CKT0</accession>
<evidence type="ECO:0000313" key="7">
    <source>
        <dbReference type="Proteomes" id="UP000242642"/>
    </source>
</evidence>
<keyword evidence="3" id="KW-0813">Transport</keyword>
<keyword evidence="5" id="KW-0574">Periplasm</keyword>
<evidence type="ECO:0000256" key="2">
    <source>
        <dbReference type="ARBA" id="ARBA00007173"/>
    </source>
</evidence>
<keyword evidence="7" id="KW-1185">Reference proteome</keyword>
<dbReference type="InterPro" id="IPR001188">
    <property type="entry name" value="Sperm_putr-bd"/>
</dbReference>
<evidence type="ECO:0000256" key="4">
    <source>
        <dbReference type="ARBA" id="ARBA00022729"/>
    </source>
</evidence>
<comment type="similarity">
    <text evidence="2">Belongs to the bacterial solute-binding protein PotD/PotF family.</text>
</comment>